<accession>A0A1I2GKN3</accession>
<dbReference type="SUPFAM" id="SSF51679">
    <property type="entry name" value="Bacterial luciferase-like"/>
    <property type="match status" value="1"/>
</dbReference>
<dbReference type="RefSeq" id="WP_229828780.1">
    <property type="nucleotide sequence ID" value="NZ_BNAN01000003.1"/>
</dbReference>
<dbReference type="EMBL" id="FONZ01000003">
    <property type="protein sequence ID" value="SFF17296.1"/>
    <property type="molecule type" value="Genomic_DNA"/>
</dbReference>
<gene>
    <name evidence="3" type="ORF">SAMN04488035_1794</name>
</gene>
<evidence type="ECO:0000313" key="4">
    <source>
        <dbReference type="Proteomes" id="UP000198520"/>
    </source>
</evidence>
<dbReference type="InterPro" id="IPR019949">
    <property type="entry name" value="CmoO-like"/>
</dbReference>
<feature type="domain" description="Luciferase-like" evidence="2">
    <location>
        <begin position="35"/>
        <end position="320"/>
    </location>
</feature>
<sequence length="346" mass="35723">MTRWNIQPAARRSTAVTAAAPALSLLDRSRTRVGEPDSAALRGTVARAVEAERLGYGRFWVAEHHGVPGVAGSAPAVLMTALAHATTSIRLGSAGVMLPHHQPLVVAEQFATLSAFAPGRIDLGLGRSPGFTAAVRRALRQADDGPDFAADVAELRSYLDGTAAITLRPQPDVPVPLYVLATGSGLTVAAELGLPVIVGGPILGVASDPEPGLQALADYRRAFTPSAQHPEPRVAISLDVLIADTAAEAADLLLPEAWAMARSRTLGEFPPLESASAIRAAPRTARQQQYLEQTAAMAIAGTSAQVESALAALLERTGAAELVASSSTYDRAALAASDAALAALFA</sequence>
<dbReference type="GO" id="GO:0016705">
    <property type="term" value="F:oxidoreductase activity, acting on paired donors, with incorporation or reduction of molecular oxygen"/>
    <property type="evidence" value="ECO:0007669"/>
    <property type="project" value="InterPro"/>
</dbReference>
<dbReference type="Gene3D" id="3.20.20.30">
    <property type="entry name" value="Luciferase-like domain"/>
    <property type="match status" value="1"/>
</dbReference>
<dbReference type="NCBIfam" id="TIGR03558">
    <property type="entry name" value="oxido_grp_1"/>
    <property type="match status" value="1"/>
</dbReference>
<name>A0A1I2GKN3_9MICO</name>
<reference evidence="4" key="1">
    <citation type="submission" date="2016-10" db="EMBL/GenBank/DDBJ databases">
        <authorList>
            <person name="Varghese N."/>
            <person name="Submissions S."/>
        </authorList>
    </citation>
    <scope>NUCLEOTIDE SEQUENCE [LARGE SCALE GENOMIC DNA]</scope>
    <source>
        <strain evidence="4">DSM 19083</strain>
    </source>
</reference>
<dbReference type="InterPro" id="IPR036661">
    <property type="entry name" value="Luciferase-like_sf"/>
</dbReference>
<comment type="similarity">
    <text evidence="1">To bacterial alkanal monooxygenase alpha and beta chains.</text>
</comment>
<protein>
    <submittedName>
        <fullName evidence="3">Luciferase family oxidoreductase, group 1</fullName>
    </submittedName>
</protein>
<evidence type="ECO:0000259" key="2">
    <source>
        <dbReference type="Pfam" id="PF00296"/>
    </source>
</evidence>
<proteinExistence type="predicted"/>
<dbReference type="PANTHER" id="PTHR30137:SF6">
    <property type="entry name" value="LUCIFERASE-LIKE MONOOXYGENASE"/>
    <property type="match status" value="1"/>
</dbReference>
<organism evidence="3 4">
    <name type="scientific">Flavimobilis marinus</name>
    <dbReference type="NCBI Taxonomy" id="285351"/>
    <lineage>
        <taxon>Bacteria</taxon>
        <taxon>Bacillati</taxon>
        <taxon>Actinomycetota</taxon>
        <taxon>Actinomycetes</taxon>
        <taxon>Micrococcales</taxon>
        <taxon>Jonesiaceae</taxon>
        <taxon>Flavimobilis</taxon>
    </lineage>
</organism>
<dbReference type="STRING" id="285351.SAMN04488035_1794"/>
<dbReference type="InterPro" id="IPR050766">
    <property type="entry name" value="Bact_Lucif_Oxidored"/>
</dbReference>
<dbReference type="PANTHER" id="PTHR30137">
    <property type="entry name" value="LUCIFERASE-LIKE MONOOXYGENASE"/>
    <property type="match status" value="1"/>
</dbReference>
<dbReference type="AlphaFoldDB" id="A0A1I2GKN3"/>
<evidence type="ECO:0000313" key="3">
    <source>
        <dbReference type="EMBL" id="SFF17296.1"/>
    </source>
</evidence>
<dbReference type="Proteomes" id="UP000198520">
    <property type="component" value="Unassembled WGS sequence"/>
</dbReference>
<dbReference type="Pfam" id="PF00296">
    <property type="entry name" value="Bac_luciferase"/>
    <property type="match status" value="1"/>
</dbReference>
<dbReference type="GO" id="GO:0005829">
    <property type="term" value="C:cytosol"/>
    <property type="evidence" value="ECO:0007669"/>
    <property type="project" value="TreeGrafter"/>
</dbReference>
<keyword evidence="4" id="KW-1185">Reference proteome</keyword>
<dbReference type="InterPro" id="IPR011251">
    <property type="entry name" value="Luciferase-like_dom"/>
</dbReference>
<evidence type="ECO:0000256" key="1">
    <source>
        <dbReference type="ARBA" id="ARBA00007789"/>
    </source>
</evidence>